<dbReference type="Gene3D" id="3.75.10.10">
    <property type="entry name" value="L-arginine/glycine Amidinotransferase, Chain A"/>
    <property type="match status" value="1"/>
</dbReference>
<dbReference type="GO" id="GO:0045429">
    <property type="term" value="P:positive regulation of nitric oxide biosynthetic process"/>
    <property type="evidence" value="ECO:0007669"/>
    <property type="project" value="TreeGrafter"/>
</dbReference>
<dbReference type="InterPro" id="IPR033199">
    <property type="entry name" value="DDAH-like"/>
</dbReference>
<reference evidence="4" key="1">
    <citation type="submission" date="2021-01" db="EMBL/GenBank/DDBJ databases">
        <title>Whole genome shotgun sequence of Demequina activiva NBRC 110675.</title>
        <authorList>
            <person name="Komaki H."/>
            <person name="Tamura T."/>
        </authorList>
    </citation>
    <scope>NUCLEOTIDE SEQUENCE</scope>
    <source>
        <strain evidence="4">NBRC 110675</strain>
    </source>
</reference>
<comment type="caution">
    <text evidence="4">The sequence shown here is derived from an EMBL/GenBank/DDBJ whole genome shotgun (WGS) entry which is preliminary data.</text>
</comment>
<dbReference type="GO" id="GO:0016597">
    <property type="term" value="F:amino acid binding"/>
    <property type="evidence" value="ECO:0007669"/>
    <property type="project" value="TreeGrafter"/>
</dbReference>
<comment type="similarity">
    <text evidence="1">Belongs to the DDAH family.</text>
</comment>
<name>A0A919Q2I0_9MICO</name>
<dbReference type="PANTHER" id="PTHR12737">
    <property type="entry name" value="DIMETHYLARGININE DIMETHYLAMINOHYDROLASE"/>
    <property type="match status" value="1"/>
</dbReference>
<evidence type="ECO:0000256" key="1">
    <source>
        <dbReference type="ARBA" id="ARBA00008532"/>
    </source>
</evidence>
<dbReference type="RefSeq" id="WP_203653110.1">
    <property type="nucleotide sequence ID" value="NZ_BONR01000001.1"/>
</dbReference>
<evidence type="ECO:0000256" key="2">
    <source>
        <dbReference type="ARBA" id="ARBA00022801"/>
    </source>
</evidence>
<proteinExistence type="inferred from homology"/>
<accession>A0A919Q2I0</accession>
<dbReference type="EMBL" id="BONR01000001">
    <property type="protein sequence ID" value="GIG53676.1"/>
    <property type="molecule type" value="Genomic_DNA"/>
</dbReference>
<dbReference type="GO" id="GO:0016403">
    <property type="term" value="F:dimethylargininase activity"/>
    <property type="evidence" value="ECO:0007669"/>
    <property type="project" value="TreeGrafter"/>
</dbReference>
<feature type="active site" description="Nucleophile" evidence="3">
    <location>
        <position position="270"/>
    </location>
</feature>
<dbReference type="GO" id="GO:0000052">
    <property type="term" value="P:citrulline metabolic process"/>
    <property type="evidence" value="ECO:0007669"/>
    <property type="project" value="TreeGrafter"/>
</dbReference>
<dbReference type="GO" id="GO:0006525">
    <property type="term" value="P:arginine metabolic process"/>
    <property type="evidence" value="ECO:0007669"/>
    <property type="project" value="TreeGrafter"/>
</dbReference>
<dbReference type="NCBIfam" id="NF045659">
    <property type="entry name" value="DiMArgaseDdahMtb"/>
    <property type="match status" value="1"/>
</dbReference>
<gene>
    <name evidence="4" type="ORF">Dac01nite_04280</name>
</gene>
<dbReference type="PANTHER" id="PTHR12737:SF9">
    <property type="entry name" value="DIMETHYLARGININASE"/>
    <property type="match status" value="1"/>
</dbReference>
<organism evidence="4 5">
    <name type="scientific">Demequina activiva</name>
    <dbReference type="NCBI Taxonomy" id="1582364"/>
    <lineage>
        <taxon>Bacteria</taxon>
        <taxon>Bacillati</taxon>
        <taxon>Actinomycetota</taxon>
        <taxon>Actinomycetes</taxon>
        <taxon>Micrococcales</taxon>
        <taxon>Demequinaceae</taxon>
        <taxon>Demequina</taxon>
    </lineage>
</organism>
<keyword evidence="5" id="KW-1185">Reference proteome</keyword>
<dbReference type="AlphaFoldDB" id="A0A919Q2I0"/>
<evidence type="ECO:0000313" key="4">
    <source>
        <dbReference type="EMBL" id="GIG53676.1"/>
    </source>
</evidence>
<keyword evidence="2" id="KW-0378">Hydrolase</keyword>
<protein>
    <submittedName>
        <fullName evidence="4">Amidinotransferase</fullName>
    </submittedName>
</protein>
<evidence type="ECO:0000313" key="5">
    <source>
        <dbReference type="Proteomes" id="UP000652354"/>
    </source>
</evidence>
<dbReference type="Pfam" id="PF19420">
    <property type="entry name" value="DDAH_eukar"/>
    <property type="match status" value="1"/>
</dbReference>
<evidence type="ECO:0000256" key="3">
    <source>
        <dbReference type="PIRSR" id="PIRSR633199-1"/>
    </source>
</evidence>
<sequence length="286" mass="30457">MTAPLPERAATPLSVLMCRPTYFTVSYAINAWMDPSTPTDTARAIRQWEQLVATYRSLGFDVSLIEPLPGLPDMVFAANGGLVVDGLAYTASFAHPQRQPEGPAYAEWFAGAGLDVAHASAVNEGEGDFLVVGDAILSGTGFRSTEDSHAELASLVDREVVPLTLVRDDYYHLDTALAVLDATPGQEEIAYLPSAFDQDSLEVLRGRYPHAIEASEEDAAVFALNAVSDGLHVVTAADATLFHAQLAARGFVPVGVDLSELLLAGGGVKCCTLEVRRPREAAERAA</sequence>
<dbReference type="Proteomes" id="UP000652354">
    <property type="component" value="Unassembled WGS sequence"/>
</dbReference>
<dbReference type="SUPFAM" id="SSF55909">
    <property type="entry name" value="Pentein"/>
    <property type="match status" value="1"/>
</dbReference>
<feature type="active site" description="Proton donor" evidence="3">
    <location>
        <position position="172"/>
    </location>
</feature>